<evidence type="ECO:0000313" key="1">
    <source>
        <dbReference type="EMBL" id="ETP09568.1"/>
    </source>
</evidence>
<accession>W2WHH1</accession>
<dbReference type="Proteomes" id="UP000018958">
    <property type="component" value="Unassembled WGS sequence"/>
</dbReference>
<protein>
    <submittedName>
        <fullName evidence="1">Uncharacterized protein</fullName>
    </submittedName>
</protein>
<reference evidence="1 2" key="1">
    <citation type="submission" date="2013-11" db="EMBL/GenBank/DDBJ databases">
        <title>The Genome Sequence of Phytophthora parasitica CJ01A1.</title>
        <authorList>
            <consortium name="The Broad Institute Genomics Platform"/>
            <person name="Russ C."/>
            <person name="Tyler B."/>
            <person name="Panabieres F."/>
            <person name="Shan W."/>
            <person name="Tripathy S."/>
            <person name="Grunwald N."/>
            <person name="Machado M."/>
            <person name="Johnson C.S."/>
            <person name="Walker B."/>
            <person name="Young S.K."/>
            <person name="Zeng Q."/>
            <person name="Gargeya S."/>
            <person name="Fitzgerald M."/>
            <person name="Haas B."/>
            <person name="Abouelleil A."/>
            <person name="Allen A.W."/>
            <person name="Alvarado L."/>
            <person name="Arachchi H.M."/>
            <person name="Berlin A.M."/>
            <person name="Chapman S.B."/>
            <person name="Gainer-Dewar J."/>
            <person name="Goldberg J."/>
            <person name="Griggs A."/>
            <person name="Gujja S."/>
            <person name="Hansen M."/>
            <person name="Howarth C."/>
            <person name="Imamovic A."/>
            <person name="Ireland A."/>
            <person name="Larimer J."/>
            <person name="McCowan C."/>
            <person name="Murphy C."/>
            <person name="Pearson M."/>
            <person name="Poon T.W."/>
            <person name="Priest M."/>
            <person name="Roberts A."/>
            <person name="Saif S."/>
            <person name="Shea T."/>
            <person name="Sisk P."/>
            <person name="Sykes S."/>
            <person name="Wortman J."/>
            <person name="Nusbaum C."/>
            <person name="Birren B."/>
        </authorList>
    </citation>
    <scope>NUCLEOTIDE SEQUENCE [LARGE SCALE GENOMIC DNA]</scope>
    <source>
        <strain evidence="1 2">CJ01A1</strain>
    </source>
</reference>
<evidence type="ECO:0000313" key="2">
    <source>
        <dbReference type="Proteomes" id="UP000018958"/>
    </source>
</evidence>
<gene>
    <name evidence="1" type="ORF">F441_14554</name>
</gene>
<organism evidence="1 2">
    <name type="scientific">Phytophthora nicotianae CJ01A1</name>
    <dbReference type="NCBI Taxonomy" id="1317063"/>
    <lineage>
        <taxon>Eukaryota</taxon>
        <taxon>Sar</taxon>
        <taxon>Stramenopiles</taxon>
        <taxon>Oomycota</taxon>
        <taxon>Peronosporomycetes</taxon>
        <taxon>Peronosporales</taxon>
        <taxon>Peronosporaceae</taxon>
        <taxon>Phytophthora</taxon>
    </lineage>
</organism>
<dbReference type="EMBL" id="ANIX01002841">
    <property type="protein sequence ID" value="ETP09568.1"/>
    <property type="molecule type" value="Genomic_DNA"/>
</dbReference>
<proteinExistence type="predicted"/>
<sequence>MLTIREAPKSRTAIAGIYTDDKCTTDTRFVFSREFVEKVQTAIRRFRKAFAVTKETQTHPYTEQVVLLYLQLQEWQVGIGWAPFMEIRMVGNRAQPQ</sequence>
<comment type="caution">
    <text evidence="1">The sequence shown here is derived from an EMBL/GenBank/DDBJ whole genome shotgun (WGS) entry which is preliminary data.</text>
</comment>
<dbReference type="AlphaFoldDB" id="W2WHH1"/>
<name>W2WHH1_PHYNI</name>